<feature type="region of interest" description="Disordered" evidence="1">
    <location>
        <begin position="1"/>
        <end position="72"/>
    </location>
</feature>
<accession>A0A327WPD0</accession>
<evidence type="ECO:0000313" key="3">
    <source>
        <dbReference type="Proteomes" id="UP000248790"/>
    </source>
</evidence>
<dbReference type="EMBL" id="QLMC01000005">
    <property type="protein sequence ID" value="RAJ94218.1"/>
    <property type="molecule type" value="Genomic_DNA"/>
</dbReference>
<dbReference type="AlphaFoldDB" id="A0A327WPD0"/>
<evidence type="ECO:0000256" key="1">
    <source>
        <dbReference type="SAM" id="MobiDB-lite"/>
    </source>
</evidence>
<organism evidence="2 3">
    <name type="scientific">Larkinella arboricola</name>
    <dbReference type="NCBI Taxonomy" id="643671"/>
    <lineage>
        <taxon>Bacteria</taxon>
        <taxon>Pseudomonadati</taxon>
        <taxon>Bacteroidota</taxon>
        <taxon>Cytophagia</taxon>
        <taxon>Cytophagales</taxon>
        <taxon>Spirosomataceae</taxon>
        <taxon>Larkinella</taxon>
    </lineage>
</organism>
<gene>
    <name evidence="2" type="ORF">LX87_04103</name>
</gene>
<feature type="region of interest" description="Disordered" evidence="1">
    <location>
        <begin position="117"/>
        <end position="151"/>
    </location>
</feature>
<sequence length="151" mass="16592">MNKVRISIRDLFRSKASEDQKTTETTVEKPESTTEETTTDEGDEDEESDETETEETTTETETTIETTASEKGNVQVKEMSQDAYNALVADAKAWNDNKDRFAALVQWEAAIKGIGGKGASVDQNIQNSRTKPGVLDQPWNQAAMKAAGKAE</sequence>
<comment type="caution">
    <text evidence="2">The sequence shown here is derived from an EMBL/GenBank/DDBJ whole genome shotgun (WGS) entry which is preliminary data.</text>
</comment>
<evidence type="ECO:0000313" key="2">
    <source>
        <dbReference type="EMBL" id="RAJ94218.1"/>
    </source>
</evidence>
<dbReference type="OrthoDB" id="9926964at2"/>
<keyword evidence="3" id="KW-1185">Reference proteome</keyword>
<feature type="compositionally biased region" description="Polar residues" evidence="1">
    <location>
        <begin position="121"/>
        <end position="130"/>
    </location>
</feature>
<feature type="compositionally biased region" description="Acidic residues" evidence="1">
    <location>
        <begin position="33"/>
        <end position="58"/>
    </location>
</feature>
<feature type="compositionally biased region" description="Basic and acidic residues" evidence="1">
    <location>
        <begin position="7"/>
        <end position="32"/>
    </location>
</feature>
<protein>
    <submittedName>
        <fullName evidence="2">Uncharacterized protein</fullName>
    </submittedName>
</protein>
<proteinExistence type="predicted"/>
<dbReference type="RefSeq" id="WP_111630127.1">
    <property type="nucleotide sequence ID" value="NZ_QLMC01000005.1"/>
</dbReference>
<feature type="compositionally biased region" description="Low complexity" evidence="1">
    <location>
        <begin position="59"/>
        <end position="70"/>
    </location>
</feature>
<name>A0A327WPD0_LARAB</name>
<reference evidence="2 3" key="1">
    <citation type="submission" date="2018-06" db="EMBL/GenBank/DDBJ databases">
        <title>Genomic Encyclopedia of Archaeal and Bacterial Type Strains, Phase II (KMG-II): from individual species to whole genera.</title>
        <authorList>
            <person name="Goeker M."/>
        </authorList>
    </citation>
    <scope>NUCLEOTIDE SEQUENCE [LARGE SCALE GENOMIC DNA]</scope>
    <source>
        <strain evidence="2 3">DSM 21851</strain>
    </source>
</reference>
<dbReference type="Proteomes" id="UP000248790">
    <property type="component" value="Unassembled WGS sequence"/>
</dbReference>